<dbReference type="SUPFAM" id="SSF56349">
    <property type="entry name" value="DNA breaking-rejoining enzymes"/>
    <property type="match status" value="1"/>
</dbReference>
<accession>A0ABY5KT72</accession>
<keyword evidence="2" id="KW-1185">Reference proteome</keyword>
<sequence length="372" mass="41753">MSRLVDVLSAARRPESIRTWMRSAKVQALLTDVASGAVPLSHDGLDAYASGTHVEHLRALLEHHQILPAREHFLALFEQWLERKLASLRREIAQPVEQFARWHHLHRIRAIDPGDRTLRGPVHHAKQEITETIKFLTWLDVMHGRTAATCLQSDVDAYLHGGPTTRYFIRTFFVFANARRINPAVTVPHRMARSRPSMTQDQRMAWIRELLTGESESLPFRTAGMLLLLLAQPLVKISALRVDAVHDSPGGMSLALGKHPTPLPEPFAALLRAHVHARPNLNTASHASDWLFPSPRAGRHLHPNTVMDRLRRLGVELRGARNRALDDLVNEIPPPVVADALGYSHATAFSHQQADAGNWARYVAAHRPQPHS</sequence>
<organism evidence="1 2">
    <name type="scientific">Cellulomonas xiejunii</name>
    <dbReference type="NCBI Taxonomy" id="2968083"/>
    <lineage>
        <taxon>Bacteria</taxon>
        <taxon>Bacillati</taxon>
        <taxon>Actinomycetota</taxon>
        <taxon>Actinomycetes</taxon>
        <taxon>Micrococcales</taxon>
        <taxon>Cellulomonadaceae</taxon>
        <taxon>Cellulomonas</taxon>
    </lineage>
</organism>
<dbReference type="EMBL" id="CP101987">
    <property type="protein sequence ID" value="UUI73639.1"/>
    <property type="molecule type" value="Genomic_DNA"/>
</dbReference>
<dbReference type="RefSeq" id="WP_227578748.1">
    <property type="nucleotide sequence ID" value="NZ_CP101987.1"/>
</dbReference>
<proteinExistence type="predicted"/>
<gene>
    <name evidence="1" type="ORF">NP048_09525</name>
</gene>
<evidence type="ECO:0000313" key="1">
    <source>
        <dbReference type="EMBL" id="UUI73639.1"/>
    </source>
</evidence>
<dbReference type="Proteomes" id="UP001316384">
    <property type="component" value="Chromosome"/>
</dbReference>
<reference evidence="1 2" key="1">
    <citation type="submission" date="2022-07" db="EMBL/GenBank/DDBJ databases">
        <title>Novel species in genus cellulomonas.</title>
        <authorList>
            <person name="Ye L."/>
        </authorList>
    </citation>
    <scope>NUCLEOTIDE SEQUENCE [LARGE SCALE GENOMIC DNA]</scope>
    <source>
        <strain evidence="2">zg-B89</strain>
    </source>
</reference>
<evidence type="ECO:0000313" key="2">
    <source>
        <dbReference type="Proteomes" id="UP001316384"/>
    </source>
</evidence>
<protein>
    <submittedName>
        <fullName evidence="1">Recombinase XerD</fullName>
    </submittedName>
</protein>
<dbReference type="InterPro" id="IPR011010">
    <property type="entry name" value="DNA_brk_join_enz"/>
</dbReference>
<name>A0ABY5KT72_9CELL</name>